<dbReference type="AlphaFoldDB" id="A0A6A4GI05"/>
<reference evidence="1" key="1">
    <citation type="journal article" date="2019" name="Environ. Microbiol.">
        <title>Fungal ecological strategies reflected in gene transcription - a case study of two litter decomposers.</title>
        <authorList>
            <person name="Barbi F."/>
            <person name="Kohler A."/>
            <person name="Barry K."/>
            <person name="Baskaran P."/>
            <person name="Daum C."/>
            <person name="Fauchery L."/>
            <person name="Ihrmark K."/>
            <person name="Kuo A."/>
            <person name="LaButti K."/>
            <person name="Lipzen A."/>
            <person name="Morin E."/>
            <person name="Grigoriev I.V."/>
            <person name="Henrissat B."/>
            <person name="Lindahl B."/>
            <person name="Martin F."/>
        </authorList>
    </citation>
    <scope>NUCLEOTIDE SEQUENCE</scope>
    <source>
        <strain evidence="1">JB14</strain>
    </source>
</reference>
<organism evidence="1 2">
    <name type="scientific">Gymnopus androsaceus JB14</name>
    <dbReference type="NCBI Taxonomy" id="1447944"/>
    <lineage>
        <taxon>Eukaryota</taxon>
        <taxon>Fungi</taxon>
        <taxon>Dikarya</taxon>
        <taxon>Basidiomycota</taxon>
        <taxon>Agaricomycotina</taxon>
        <taxon>Agaricomycetes</taxon>
        <taxon>Agaricomycetidae</taxon>
        <taxon>Agaricales</taxon>
        <taxon>Marasmiineae</taxon>
        <taxon>Omphalotaceae</taxon>
        <taxon>Gymnopus</taxon>
    </lineage>
</organism>
<protein>
    <submittedName>
        <fullName evidence="1">Uncharacterized protein</fullName>
    </submittedName>
</protein>
<gene>
    <name evidence="1" type="ORF">BT96DRAFT_741541</name>
</gene>
<name>A0A6A4GI05_9AGAR</name>
<keyword evidence="2" id="KW-1185">Reference proteome</keyword>
<dbReference type="EMBL" id="ML770061">
    <property type="protein sequence ID" value="KAE9384915.1"/>
    <property type="molecule type" value="Genomic_DNA"/>
</dbReference>
<evidence type="ECO:0000313" key="2">
    <source>
        <dbReference type="Proteomes" id="UP000799118"/>
    </source>
</evidence>
<feature type="non-terminal residue" evidence="1">
    <location>
        <position position="136"/>
    </location>
</feature>
<feature type="non-terminal residue" evidence="1">
    <location>
        <position position="1"/>
    </location>
</feature>
<proteinExistence type="predicted"/>
<accession>A0A6A4GI05</accession>
<evidence type="ECO:0000313" key="1">
    <source>
        <dbReference type="EMBL" id="KAE9384915.1"/>
    </source>
</evidence>
<sequence>PNWFQKGFEYVSSDDFGSQYTTLLHQWLLFEASYNWGNPSHGLKKTRPQELTTWISQGKRRPPAALATIAALSTLEAIKSFAERTWTWWCELQPAWRAVSNNRPVPFNEFCDNYLLLDKHGQNGWLGLLICMKWWR</sequence>
<dbReference type="OrthoDB" id="3010079at2759"/>
<dbReference type="Proteomes" id="UP000799118">
    <property type="component" value="Unassembled WGS sequence"/>
</dbReference>